<dbReference type="EMBL" id="MU275846">
    <property type="protein sequence ID" value="KAI0052388.1"/>
    <property type="molecule type" value="Genomic_DNA"/>
</dbReference>
<gene>
    <name evidence="1" type="ORF">FA95DRAFT_1670356</name>
</gene>
<evidence type="ECO:0000313" key="2">
    <source>
        <dbReference type="Proteomes" id="UP000814033"/>
    </source>
</evidence>
<sequence length="491" mass="53545">MAARAIELVSNGVPATFSFTDETFLVDSTLPHSAVRLALCACSGLPSESQLQVPLNSVIWADADGGKVRVHLLAKKHGRHTLVKVSGAAQDGGASALQEWAHALRDAAYAGVNQKRYFLVLVNPHGGPGKAVSVFREKVEPILRAAQCMYECQFTEYHQHATKIASEIPLDKYDAVICISGDGLVHEIFNGFSQHREPMKAFRIPIAVVPAGSGNGTCMNILGPGVDRDIGAATLNAIKGRSMPVDLCSILQDGKRSFSSMSQCVGLMAELDLGTEHLRWMGSKRFFYGFLRGLITHKLYHFSLSVKPIETDKMKMIESVRASRESSPAQRFEARSKEVPEDGAPLPPLRYASSDHSDGWITFVDPILFIYAGKGPYVSKDVMEFPVSLPSDGAIDIVIQPSVTRSDMYAGMSGAERGEPFWLPSAKYIKASAYRLKPLIPHGHLAIDGERFPFTEYLAEVHQGLGALLSMHGTYLADDFSLNPPAKKSSR</sequence>
<dbReference type="Proteomes" id="UP000814033">
    <property type="component" value="Unassembled WGS sequence"/>
</dbReference>
<organism evidence="1 2">
    <name type="scientific">Auriscalpium vulgare</name>
    <dbReference type="NCBI Taxonomy" id="40419"/>
    <lineage>
        <taxon>Eukaryota</taxon>
        <taxon>Fungi</taxon>
        <taxon>Dikarya</taxon>
        <taxon>Basidiomycota</taxon>
        <taxon>Agaricomycotina</taxon>
        <taxon>Agaricomycetes</taxon>
        <taxon>Russulales</taxon>
        <taxon>Auriscalpiaceae</taxon>
        <taxon>Auriscalpium</taxon>
    </lineage>
</organism>
<keyword evidence="2" id="KW-1185">Reference proteome</keyword>
<proteinExistence type="predicted"/>
<accession>A0ACB8S9B8</accession>
<evidence type="ECO:0000313" key="1">
    <source>
        <dbReference type="EMBL" id="KAI0052388.1"/>
    </source>
</evidence>
<reference evidence="1" key="1">
    <citation type="submission" date="2021-02" db="EMBL/GenBank/DDBJ databases">
        <authorList>
            <consortium name="DOE Joint Genome Institute"/>
            <person name="Ahrendt S."/>
            <person name="Looney B.P."/>
            <person name="Miyauchi S."/>
            <person name="Morin E."/>
            <person name="Drula E."/>
            <person name="Courty P.E."/>
            <person name="Chicoki N."/>
            <person name="Fauchery L."/>
            <person name="Kohler A."/>
            <person name="Kuo A."/>
            <person name="Labutti K."/>
            <person name="Pangilinan J."/>
            <person name="Lipzen A."/>
            <person name="Riley R."/>
            <person name="Andreopoulos W."/>
            <person name="He G."/>
            <person name="Johnson J."/>
            <person name="Barry K.W."/>
            <person name="Grigoriev I.V."/>
            <person name="Nagy L."/>
            <person name="Hibbett D."/>
            <person name="Henrissat B."/>
            <person name="Matheny P.B."/>
            <person name="Labbe J."/>
            <person name="Martin F."/>
        </authorList>
    </citation>
    <scope>NUCLEOTIDE SEQUENCE</scope>
    <source>
        <strain evidence="1">FP105234-sp</strain>
    </source>
</reference>
<protein>
    <submittedName>
        <fullName evidence="1">Uncharacterized protein</fullName>
    </submittedName>
</protein>
<reference evidence="1" key="2">
    <citation type="journal article" date="2022" name="New Phytol.">
        <title>Evolutionary transition to the ectomycorrhizal habit in the genomes of a hyperdiverse lineage of mushroom-forming fungi.</title>
        <authorList>
            <person name="Looney B."/>
            <person name="Miyauchi S."/>
            <person name="Morin E."/>
            <person name="Drula E."/>
            <person name="Courty P.E."/>
            <person name="Kohler A."/>
            <person name="Kuo A."/>
            <person name="LaButti K."/>
            <person name="Pangilinan J."/>
            <person name="Lipzen A."/>
            <person name="Riley R."/>
            <person name="Andreopoulos W."/>
            <person name="He G."/>
            <person name="Johnson J."/>
            <person name="Nolan M."/>
            <person name="Tritt A."/>
            <person name="Barry K.W."/>
            <person name="Grigoriev I.V."/>
            <person name="Nagy L.G."/>
            <person name="Hibbett D."/>
            <person name="Henrissat B."/>
            <person name="Matheny P.B."/>
            <person name="Labbe J."/>
            <person name="Martin F.M."/>
        </authorList>
    </citation>
    <scope>NUCLEOTIDE SEQUENCE</scope>
    <source>
        <strain evidence="1">FP105234-sp</strain>
    </source>
</reference>
<name>A0ACB8S9B8_9AGAM</name>
<comment type="caution">
    <text evidence="1">The sequence shown here is derived from an EMBL/GenBank/DDBJ whole genome shotgun (WGS) entry which is preliminary data.</text>
</comment>